<feature type="region of interest" description="Disordered" evidence="1">
    <location>
        <begin position="774"/>
        <end position="971"/>
    </location>
</feature>
<dbReference type="EMBL" id="FSRL01000001">
    <property type="protein sequence ID" value="SIO03318.1"/>
    <property type="molecule type" value="Genomic_DNA"/>
</dbReference>
<accession>A0A1N6G725</accession>
<name>A0A1N6G725_9RHOB</name>
<feature type="compositionally biased region" description="Acidic residues" evidence="1">
    <location>
        <begin position="327"/>
        <end position="345"/>
    </location>
</feature>
<evidence type="ECO:0008006" key="4">
    <source>
        <dbReference type="Google" id="ProtNLM"/>
    </source>
</evidence>
<keyword evidence="3" id="KW-1185">Reference proteome</keyword>
<gene>
    <name evidence="2" type="ORF">SAMN05444002_2254</name>
</gene>
<reference evidence="3" key="1">
    <citation type="submission" date="2016-11" db="EMBL/GenBank/DDBJ databases">
        <authorList>
            <person name="Varghese N."/>
            <person name="Submissions S."/>
        </authorList>
    </citation>
    <scope>NUCLEOTIDE SEQUENCE [LARGE SCALE GENOMIC DNA]</scope>
    <source>
        <strain evidence="3">DSM 29440</strain>
    </source>
</reference>
<dbReference type="OrthoDB" id="7870459at2"/>
<feature type="compositionally biased region" description="Basic and acidic residues" evidence="1">
    <location>
        <begin position="879"/>
        <end position="893"/>
    </location>
</feature>
<evidence type="ECO:0000256" key="1">
    <source>
        <dbReference type="SAM" id="MobiDB-lite"/>
    </source>
</evidence>
<feature type="compositionally biased region" description="Low complexity" evidence="1">
    <location>
        <begin position="782"/>
        <end position="792"/>
    </location>
</feature>
<proteinExistence type="predicted"/>
<dbReference type="Proteomes" id="UP000184932">
    <property type="component" value="Unassembled WGS sequence"/>
</dbReference>
<feature type="region of interest" description="Disordered" evidence="1">
    <location>
        <begin position="175"/>
        <end position="242"/>
    </location>
</feature>
<feature type="region of interest" description="Disordered" evidence="1">
    <location>
        <begin position="718"/>
        <end position="756"/>
    </location>
</feature>
<feature type="compositionally biased region" description="Low complexity" evidence="1">
    <location>
        <begin position="853"/>
        <end position="871"/>
    </location>
</feature>
<feature type="compositionally biased region" description="Acidic residues" evidence="1">
    <location>
        <begin position="953"/>
        <end position="962"/>
    </location>
</feature>
<dbReference type="AlphaFoldDB" id="A0A1N6G725"/>
<feature type="compositionally biased region" description="Low complexity" evidence="1">
    <location>
        <begin position="932"/>
        <end position="949"/>
    </location>
</feature>
<feature type="compositionally biased region" description="Low complexity" evidence="1">
    <location>
        <begin position="215"/>
        <end position="241"/>
    </location>
</feature>
<evidence type="ECO:0000313" key="2">
    <source>
        <dbReference type="EMBL" id="SIO03318.1"/>
    </source>
</evidence>
<protein>
    <recommendedName>
        <fullName evidence="4">Type IV pilus biogenesis protein PilP</fullName>
    </recommendedName>
</protein>
<feature type="compositionally biased region" description="Low complexity" evidence="1">
    <location>
        <begin position="406"/>
        <end position="440"/>
    </location>
</feature>
<feature type="compositionally biased region" description="Polar residues" evidence="1">
    <location>
        <begin position="441"/>
        <end position="455"/>
    </location>
</feature>
<feature type="compositionally biased region" description="Acidic residues" evidence="1">
    <location>
        <begin position="793"/>
        <end position="803"/>
    </location>
</feature>
<organism evidence="2 3">
    <name type="scientific">Vannielia litorea</name>
    <dbReference type="NCBI Taxonomy" id="1217970"/>
    <lineage>
        <taxon>Bacteria</taxon>
        <taxon>Pseudomonadati</taxon>
        <taxon>Pseudomonadota</taxon>
        <taxon>Alphaproteobacteria</taxon>
        <taxon>Rhodobacterales</taxon>
        <taxon>Paracoccaceae</taxon>
        <taxon>Vannielia</taxon>
    </lineage>
</organism>
<dbReference type="RefSeq" id="WP_074256296.1">
    <property type="nucleotide sequence ID" value="NZ_FSRL01000001.1"/>
</dbReference>
<feature type="compositionally biased region" description="Low complexity" evidence="1">
    <location>
        <begin position="181"/>
        <end position="190"/>
    </location>
</feature>
<feature type="region of interest" description="Disordered" evidence="1">
    <location>
        <begin position="268"/>
        <end position="455"/>
    </location>
</feature>
<feature type="compositionally biased region" description="Low complexity" evidence="1">
    <location>
        <begin position="360"/>
        <end position="371"/>
    </location>
</feature>
<dbReference type="STRING" id="1217970.SAMN05444002_2254"/>
<sequence length="1061" mass="109254">MTPEFALDLSHDGITLLRRADDGWRRVGAVALDADRLIDDLAALREKAGDRLRSKLVIPNSQILYTSCPASGKDALADEVRVRAALVGATPYDVSELVFDWESDGETLQIAVVARETLEEARAFASEHGFGPVGYVAVPPRGAFLREPFFGPVDRGPGAGQTMLAEAEPIDIVGDWEPADDAPLAAPAQPEADEPALRPGAEAEVNEDRQEASEAETQAAAQDEAPGAAPAPESQAEAPGADAASEIVAEAMPVDGPADAAPEDLTTEVATSPEEEAEAEVIQAENLPSAEDETPGAPDTAQAPEPGAPPANVSSDLADTQAMAPEPAEDDAVEAAAPDETEDQPEAASMPAFSSIRTTAAAGNAPRLGAATDLSAPAPARKLGGAQRKETPPSPATRIAKDRPAETTAPELATAAPAQSTPAPKSAKPAPAAIDPEIAPQSDNPRSTAALSSFRTKVPGLRRAGTKPALTPEIISAPLPRPAPEDLPARVSQEATAGDFTIFGARGKAKTAAKKGFPIGLTLGLLLFLGVLGLWSKLFLASDETATQDSPVLAEQSVASAVPLLGGDGALTRSITFSETGTSGATTEPGGDAALADALQAPTEADPAMSGDAQVASLADDPFSALPEEEARISEPMLENPPLPEIDADAEPADADELADMEPEPEANPAERLTPAEAQAAYAESGIWQQAPEPAALPVEDSTDDIYIASIDPGVTPHDAVALPRAETGGGSDVAPDRQASPMPPGQEFEFDADGSIRPTEEGVVTADGITLYAGRPPVVPRPRAATAPEVAAETEADPEANAEADSTLAGVRPRSRPAGLVEENEKTQLGGRTRAEMAGLRPRQRPQSLQDQAEAARQAAIEAAVVSSEAESADLAEDEQRAAAEAAARAEAELQSASRLAVASSRTPAARPRGFDGKVASARKQAEAEAEAQARAAAAAAARSTASASNDTESDAGEEETATAAVVLPRNQKVAPSVPSSASVAKAATERNALKLRDINLIGVFGSPSQRRALVRLPSGRLIKVKAGDRLDGGKVAVIGEHDLRYVKRGKNITLSMPQG</sequence>
<evidence type="ECO:0000313" key="3">
    <source>
        <dbReference type="Proteomes" id="UP000184932"/>
    </source>
</evidence>